<name>A0AAE0HDM6_9PEZI</name>
<organism evidence="3 4">
    <name type="scientific">Chaetomium fimeti</name>
    <dbReference type="NCBI Taxonomy" id="1854472"/>
    <lineage>
        <taxon>Eukaryota</taxon>
        <taxon>Fungi</taxon>
        <taxon>Dikarya</taxon>
        <taxon>Ascomycota</taxon>
        <taxon>Pezizomycotina</taxon>
        <taxon>Sordariomycetes</taxon>
        <taxon>Sordariomycetidae</taxon>
        <taxon>Sordariales</taxon>
        <taxon>Chaetomiaceae</taxon>
        <taxon>Chaetomium</taxon>
    </lineage>
</organism>
<dbReference type="Proteomes" id="UP001278766">
    <property type="component" value="Unassembled WGS sequence"/>
</dbReference>
<evidence type="ECO:0000256" key="1">
    <source>
        <dbReference type="SAM" id="MobiDB-lite"/>
    </source>
</evidence>
<evidence type="ECO:0000256" key="2">
    <source>
        <dbReference type="SAM" id="Phobius"/>
    </source>
</evidence>
<feature type="compositionally biased region" description="Low complexity" evidence="1">
    <location>
        <begin position="234"/>
        <end position="246"/>
    </location>
</feature>
<feature type="compositionally biased region" description="Low complexity" evidence="1">
    <location>
        <begin position="283"/>
        <end position="304"/>
    </location>
</feature>
<reference evidence="3" key="2">
    <citation type="submission" date="2023-06" db="EMBL/GenBank/DDBJ databases">
        <authorList>
            <consortium name="Lawrence Berkeley National Laboratory"/>
            <person name="Haridas S."/>
            <person name="Hensen N."/>
            <person name="Bonometti L."/>
            <person name="Westerberg I."/>
            <person name="Brannstrom I.O."/>
            <person name="Guillou S."/>
            <person name="Cros-Aarteil S."/>
            <person name="Calhoun S."/>
            <person name="Kuo A."/>
            <person name="Mondo S."/>
            <person name="Pangilinan J."/>
            <person name="Riley R."/>
            <person name="Labutti K."/>
            <person name="Andreopoulos B."/>
            <person name="Lipzen A."/>
            <person name="Chen C."/>
            <person name="Yanf M."/>
            <person name="Daum C."/>
            <person name="Ng V."/>
            <person name="Clum A."/>
            <person name="Steindorff A."/>
            <person name="Ohm R."/>
            <person name="Martin F."/>
            <person name="Silar P."/>
            <person name="Natvig D."/>
            <person name="Lalanne C."/>
            <person name="Gautier V."/>
            <person name="Ament-Velasquez S.L."/>
            <person name="Kruys A."/>
            <person name="Hutchinson M.I."/>
            <person name="Powell A.J."/>
            <person name="Barry K."/>
            <person name="Miller A.N."/>
            <person name="Grigoriev I.V."/>
            <person name="Debuchy R."/>
            <person name="Gladieux P."/>
            <person name="Thoren M.H."/>
            <person name="Johannesson H."/>
        </authorList>
    </citation>
    <scope>NUCLEOTIDE SEQUENCE</scope>
    <source>
        <strain evidence="3">CBS 168.71</strain>
    </source>
</reference>
<accession>A0AAE0HDM6</accession>
<keyword evidence="2" id="KW-0472">Membrane</keyword>
<sequence>MATYTNIETLARIPTTWTAPASCFASTNLYRVVFPSGTGAYFMHLFATPTPFKTDLWPASDLLPKGDCWPPSTTLNVPYLTDGGCPAGYTRACATGIPDISGKPASLVTCCPSVTNNAYSFMCQNNEYGCHGTATPGAVWTGVLTHLAQSVEEPITFTPDQHNGYEAWGIKLLSVATGLPTSTHTTPTNPGSTTNPDNPANPKSTTTPPPNTQTNLPATATSNTPANQTPPPTARNGSSSSSSASGLPTAAIVGLALGSVGAVVLLAIAAILFRQHRRRKARGSGISSSSAGITSPARSDTTSLLPPPPTGLKDLHQLDGGSRPQMLEAPDPRPGARLAWEMAG</sequence>
<proteinExistence type="predicted"/>
<dbReference type="AlphaFoldDB" id="A0AAE0HDM6"/>
<evidence type="ECO:0000313" key="3">
    <source>
        <dbReference type="EMBL" id="KAK3294595.1"/>
    </source>
</evidence>
<gene>
    <name evidence="3" type="ORF">B0H64DRAFT_401076</name>
</gene>
<keyword evidence="4" id="KW-1185">Reference proteome</keyword>
<protein>
    <submittedName>
        <fullName evidence="3">Uncharacterized protein</fullName>
    </submittedName>
</protein>
<dbReference type="GeneID" id="87841074"/>
<dbReference type="EMBL" id="JAUEPN010000005">
    <property type="protein sequence ID" value="KAK3294595.1"/>
    <property type="molecule type" value="Genomic_DNA"/>
</dbReference>
<keyword evidence="2" id="KW-0812">Transmembrane</keyword>
<feature type="region of interest" description="Disordered" evidence="1">
    <location>
        <begin position="276"/>
        <end position="344"/>
    </location>
</feature>
<keyword evidence="2" id="KW-1133">Transmembrane helix</keyword>
<dbReference type="RefSeq" id="XP_062658109.1">
    <property type="nucleotide sequence ID" value="XM_062804126.1"/>
</dbReference>
<evidence type="ECO:0000313" key="4">
    <source>
        <dbReference type="Proteomes" id="UP001278766"/>
    </source>
</evidence>
<comment type="caution">
    <text evidence="3">The sequence shown here is derived from an EMBL/GenBank/DDBJ whole genome shotgun (WGS) entry which is preliminary data.</text>
</comment>
<reference evidence="3" key="1">
    <citation type="journal article" date="2023" name="Mol. Phylogenet. Evol.">
        <title>Genome-scale phylogeny and comparative genomics of the fungal order Sordariales.</title>
        <authorList>
            <person name="Hensen N."/>
            <person name="Bonometti L."/>
            <person name="Westerberg I."/>
            <person name="Brannstrom I.O."/>
            <person name="Guillou S."/>
            <person name="Cros-Aarteil S."/>
            <person name="Calhoun S."/>
            <person name="Haridas S."/>
            <person name="Kuo A."/>
            <person name="Mondo S."/>
            <person name="Pangilinan J."/>
            <person name="Riley R."/>
            <person name="LaButti K."/>
            <person name="Andreopoulos B."/>
            <person name="Lipzen A."/>
            <person name="Chen C."/>
            <person name="Yan M."/>
            <person name="Daum C."/>
            <person name="Ng V."/>
            <person name="Clum A."/>
            <person name="Steindorff A."/>
            <person name="Ohm R.A."/>
            <person name="Martin F."/>
            <person name="Silar P."/>
            <person name="Natvig D.O."/>
            <person name="Lalanne C."/>
            <person name="Gautier V."/>
            <person name="Ament-Velasquez S.L."/>
            <person name="Kruys A."/>
            <person name="Hutchinson M.I."/>
            <person name="Powell A.J."/>
            <person name="Barry K."/>
            <person name="Miller A.N."/>
            <person name="Grigoriev I.V."/>
            <person name="Debuchy R."/>
            <person name="Gladieux P."/>
            <person name="Hiltunen Thoren M."/>
            <person name="Johannesson H."/>
        </authorList>
    </citation>
    <scope>NUCLEOTIDE SEQUENCE</scope>
    <source>
        <strain evidence="3">CBS 168.71</strain>
    </source>
</reference>
<feature type="transmembrane region" description="Helical" evidence="2">
    <location>
        <begin position="250"/>
        <end position="273"/>
    </location>
</feature>
<feature type="region of interest" description="Disordered" evidence="1">
    <location>
        <begin position="179"/>
        <end position="246"/>
    </location>
</feature>
<feature type="compositionally biased region" description="Low complexity" evidence="1">
    <location>
        <begin position="179"/>
        <end position="227"/>
    </location>
</feature>